<comment type="caution">
    <text evidence="1">The sequence shown here is derived from an EMBL/GenBank/DDBJ whole genome shotgun (WGS) entry which is preliminary data.</text>
</comment>
<protein>
    <submittedName>
        <fullName evidence="1">Uncharacterized protein</fullName>
    </submittedName>
</protein>
<sequence length="237" mass="25709">MRDDSPPQSQPQRNSGDGRPDARDQPQRNPGDDHPDTRNEPQRNSGDNHTDSREQPQRSSGDNHPDSREQPQRNSGDDHSDSRVQPQRNSGDNRPDAHDQPQPQPQPQPKDERNEVHNGGNNNGSNGRQEESRPSGGSQGPRPGSNAPPAHEHFEQVQHPGGNPANVDLLTHDVVNDDRNGVHTNIVQRVSVSGNNVNGQVTNKVVQGGNGVFVNGRGNTIVSPSSRNPSGPSGHRQ</sequence>
<evidence type="ECO:0000313" key="2">
    <source>
        <dbReference type="Proteomes" id="UP001140066"/>
    </source>
</evidence>
<keyword evidence="2" id="KW-1185">Reference proteome</keyword>
<reference evidence="1" key="1">
    <citation type="submission" date="2022-07" db="EMBL/GenBank/DDBJ databases">
        <title>Phylogenomic reconstructions and comparative analyses of Kickxellomycotina fungi.</title>
        <authorList>
            <person name="Reynolds N.K."/>
            <person name="Stajich J.E."/>
            <person name="Barry K."/>
            <person name="Grigoriev I.V."/>
            <person name="Crous P."/>
            <person name="Smith M.E."/>
        </authorList>
    </citation>
    <scope>NUCLEOTIDE SEQUENCE</scope>
    <source>
        <strain evidence="1">BCRC 34191</strain>
    </source>
</reference>
<accession>A0ACC1K217</accession>
<dbReference type="EMBL" id="JANBUK010002552">
    <property type="protein sequence ID" value="KAJ2771843.1"/>
    <property type="molecule type" value="Genomic_DNA"/>
</dbReference>
<organism evidence="1 2">
    <name type="scientific">Coemansia linderi</name>
    <dbReference type="NCBI Taxonomy" id="2663919"/>
    <lineage>
        <taxon>Eukaryota</taxon>
        <taxon>Fungi</taxon>
        <taxon>Fungi incertae sedis</taxon>
        <taxon>Zoopagomycota</taxon>
        <taxon>Kickxellomycotina</taxon>
        <taxon>Kickxellomycetes</taxon>
        <taxon>Kickxellales</taxon>
        <taxon>Kickxellaceae</taxon>
        <taxon>Coemansia</taxon>
    </lineage>
</organism>
<proteinExistence type="predicted"/>
<evidence type="ECO:0000313" key="1">
    <source>
        <dbReference type="EMBL" id="KAJ2771843.1"/>
    </source>
</evidence>
<name>A0ACC1K217_9FUNG</name>
<gene>
    <name evidence="1" type="ORF">GGI18_004969</name>
</gene>
<dbReference type="Proteomes" id="UP001140066">
    <property type="component" value="Unassembled WGS sequence"/>
</dbReference>